<dbReference type="PROSITE" id="PS51186">
    <property type="entry name" value="GNAT"/>
    <property type="match status" value="1"/>
</dbReference>
<accession>A0A1T5LQ93</accession>
<proteinExistence type="predicted"/>
<dbReference type="Proteomes" id="UP000190961">
    <property type="component" value="Unassembled WGS sequence"/>
</dbReference>
<dbReference type="EMBL" id="FUZU01000002">
    <property type="protein sequence ID" value="SKC78120.1"/>
    <property type="molecule type" value="Genomic_DNA"/>
</dbReference>
<protein>
    <submittedName>
        <fullName evidence="2">Acetyltransferase (GNAT) family protein</fullName>
    </submittedName>
</protein>
<gene>
    <name evidence="2" type="ORF">SAMN05660236_3688</name>
</gene>
<keyword evidence="2" id="KW-0808">Transferase</keyword>
<dbReference type="InterPro" id="IPR016181">
    <property type="entry name" value="Acyl_CoA_acyltransferase"/>
</dbReference>
<dbReference type="SUPFAM" id="SSF55729">
    <property type="entry name" value="Acyl-CoA N-acyltransferases (Nat)"/>
    <property type="match status" value="1"/>
</dbReference>
<sequence length="148" mass="17357">MDIVKQQTIDGFIFSSDRTRIDIPYVHKVASTQLYWAKGIPLETVERSIENSLCFGVYIADQQIGFARLVTDYATFGYLADVFIDEQYRGKGLSKQLMKFIFDIKELQTFRRMILVTRDAHSLYERYGFTLLKTPETYMELHRPNVYS</sequence>
<dbReference type="AlphaFoldDB" id="A0A1T5LQ93"/>
<dbReference type="RefSeq" id="WP_079688193.1">
    <property type="nucleotide sequence ID" value="NZ_FUZU01000002.1"/>
</dbReference>
<evidence type="ECO:0000313" key="2">
    <source>
        <dbReference type="EMBL" id="SKC78120.1"/>
    </source>
</evidence>
<dbReference type="InterPro" id="IPR053144">
    <property type="entry name" value="Acetyltransferase_Butenolide"/>
</dbReference>
<name>A0A1T5LQ93_9BACT</name>
<feature type="domain" description="N-acetyltransferase" evidence="1">
    <location>
        <begin position="13"/>
        <end position="144"/>
    </location>
</feature>
<keyword evidence="3" id="KW-1185">Reference proteome</keyword>
<organism evidence="2 3">
    <name type="scientific">Ohtaekwangia koreensis</name>
    <dbReference type="NCBI Taxonomy" id="688867"/>
    <lineage>
        <taxon>Bacteria</taxon>
        <taxon>Pseudomonadati</taxon>
        <taxon>Bacteroidota</taxon>
        <taxon>Cytophagia</taxon>
        <taxon>Cytophagales</taxon>
        <taxon>Fulvivirgaceae</taxon>
        <taxon>Ohtaekwangia</taxon>
    </lineage>
</organism>
<dbReference type="InterPro" id="IPR000182">
    <property type="entry name" value="GNAT_dom"/>
</dbReference>
<evidence type="ECO:0000313" key="3">
    <source>
        <dbReference type="Proteomes" id="UP000190961"/>
    </source>
</evidence>
<dbReference type="Pfam" id="PF13508">
    <property type="entry name" value="Acetyltransf_7"/>
    <property type="match status" value="1"/>
</dbReference>
<dbReference type="CDD" id="cd04301">
    <property type="entry name" value="NAT_SF"/>
    <property type="match status" value="1"/>
</dbReference>
<dbReference type="PANTHER" id="PTHR43233">
    <property type="entry name" value="FAMILY N-ACETYLTRANSFERASE, PUTATIVE (AFU_ORTHOLOGUE AFUA_6G03350)-RELATED"/>
    <property type="match status" value="1"/>
</dbReference>
<evidence type="ECO:0000259" key="1">
    <source>
        <dbReference type="PROSITE" id="PS51186"/>
    </source>
</evidence>
<reference evidence="2 3" key="1">
    <citation type="submission" date="2017-02" db="EMBL/GenBank/DDBJ databases">
        <authorList>
            <person name="Peterson S.W."/>
        </authorList>
    </citation>
    <scope>NUCLEOTIDE SEQUENCE [LARGE SCALE GENOMIC DNA]</scope>
    <source>
        <strain evidence="2 3">DSM 25262</strain>
    </source>
</reference>
<dbReference type="Gene3D" id="3.40.630.30">
    <property type="match status" value="1"/>
</dbReference>
<dbReference type="OrthoDB" id="3216107at2"/>
<dbReference type="PANTHER" id="PTHR43233:SF1">
    <property type="entry name" value="FAMILY N-ACETYLTRANSFERASE, PUTATIVE (AFU_ORTHOLOGUE AFUA_6G03350)-RELATED"/>
    <property type="match status" value="1"/>
</dbReference>
<dbReference type="STRING" id="688867.SAMN05660236_3688"/>
<dbReference type="GO" id="GO:0016747">
    <property type="term" value="F:acyltransferase activity, transferring groups other than amino-acyl groups"/>
    <property type="evidence" value="ECO:0007669"/>
    <property type="project" value="InterPro"/>
</dbReference>